<protein>
    <submittedName>
        <fullName evidence="1">Uncharacterized protein</fullName>
    </submittedName>
</protein>
<feature type="non-terminal residue" evidence="1">
    <location>
        <position position="86"/>
    </location>
</feature>
<feature type="non-terminal residue" evidence="1">
    <location>
        <position position="1"/>
    </location>
</feature>
<name>A0A699ZYK1_HAELA</name>
<reference evidence="1 2" key="1">
    <citation type="submission" date="2020-02" db="EMBL/GenBank/DDBJ databases">
        <title>Draft genome sequence of Haematococcus lacustris strain NIES-144.</title>
        <authorList>
            <person name="Morimoto D."/>
            <person name="Nakagawa S."/>
            <person name="Yoshida T."/>
            <person name="Sawayama S."/>
        </authorList>
    </citation>
    <scope>NUCLEOTIDE SEQUENCE [LARGE SCALE GENOMIC DNA]</scope>
    <source>
        <strain evidence="1 2">NIES-144</strain>
    </source>
</reference>
<evidence type="ECO:0000313" key="2">
    <source>
        <dbReference type="Proteomes" id="UP000485058"/>
    </source>
</evidence>
<dbReference type="EMBL" id="BLLF01002359">
    <property type="protein sequence ID" value="GFH23774.1"/>
    <property type="molecule type" value="Genomic_DNA"/>
</dbReference>
<dbReference type="Proteomes" id="UP000485058">
    <property type="component" value="Unassembled WGS sequence"/>
</dbReference>
<dbReference type="AlphaFoldDB" id="A0A699ZYK1"/>
<keyword evidence="2" id="KW-1185">Reference proteome</keyword>
<comment type="caution">
    <text evidence="1">The sequence shown here is derived from an EMBL/GenBank/DDBJ whole genome shotgun (WGS) entry which is preliminary data.</text>
</comment>
<organism evidence="1 2">
    <name type="scientific">Haematococcus lacustris</name>
    <name type="common">Green alga</name>
    <name type="synonym">Haematococcus pluvialis</name>
    <dbReference type="NCBI Taxonomy" id="44745"/>
    <lineage>
        <taxon>Eukaryota</taxon>
        <taxon>Viridiplantae</taxon>
        <taxon>Chlorophyta</taxon>
        <taxon>core chlorophytes</taxon>
        <taxon>Chlorophyceae</taxon>
        <taxon>CS clade</taxon>
        <taxon>Chlamydomonadales</taxon>
        <taxon>Haematococcaceae</taxon>
        <taxon>Haematococcus</taxon>
    </lineage>
</organism>
<accession>A0A699ZYK1</accession>
<sequence>GAWPTQLHTASSFVWTVGGHLNRTWPSWPNTASSSLPKGQEMGLVSSISSFTSRASLAPTTRPYLQGMACGMISPNRSTAETDMRM</sequence>
<evidence type="ECO:0000313" key="1">
    <source>
        <dbReference type="EMBL" id="GFH23774.1"/>
    </source>
</evidence>
<gene>
    <name evidence="1" type="ORF">HaLaN_21444</name>
</gene>
<proteinExistence type="predicted"/>